<dbReference type="GO" id="GO:0004523">
    <property type="term" value="F:RNA-DNA hybrid ribonuclease activity"/>
    <property type="evidence" value="ECO:0007669"/>
    <property type="project" value="InterPro"/>
</dbReference>
<dbReference type="PANTHER" id="PTHR47723">
    <property type="entry name" value="OS05G0353850 PROTEIN"/>
    <property type="match status" value="1"/>
</dbReference>
<dbReference type="AlphaFoldDB" id="A0AAV5HLA8"/>
<dbReference type="Pfam" id="PF13966">
    <property type="entry name" value="zf-RVT"/>
    <property type="match status" value="1"/>
</dbReference>
<dbReference type="GO" id="GO:0003676">
    <property type="term" value="F:nucleic acid binding"/>
    <property type="evidence" value="ECO:0007669"/>
    <property type="project" value="InterPro"/>
</dbReference>
<dbReference type="EMBL" id="BPVZ01000002">
    <property type="protein sequence ID" value="GKU87267.1"/>
    <property type="molecule type" value="Genomic_DNA"/>
</dbReference>
<dbReference type="CDD" id="cd06222">
    <property type="entry name" value="RNase_H_like"/>
    <property type="match status" value="1"/>
</dbReference>
<feature type="domain" description="Reverse transcriptase zinc-binding" evidence="2">
    <location>
        <begin position="6"/>
        <end position="80"/>
    </location>
</feature>
<evidence type="ECO:0000259" key="2">
    <source>
        <dbReference type="Pfam" id="PF13966"/>
    </source>
</evidence>
<protein>
    <recommendedName>
        <fullName evidence="5">RNase H type-1 domain-containing protein</fullName>
    </recommendedName>
</protein>
<evidence type="ECO:0000259" key="1">
    <source>
        <dbReference type="Pfam" id="PF13456"/>
    </source>
</evidence>
<evidence type="ECO:0000313" key="3">
    <source>
        <dbReference type="EMBL" id="GKU87267.1"/>
    </source>
</evidence>
<name>A0AAV5HLA8_9ROSI</name>
<proteinExistence type="predicted"/>
<dbReference type="InterPro" id="IPR044730">
    <property type="entry name" value="RNase_H-like_dom_plant"/>
</dbReference>
<dbReference type="InterPro" id="IPR026960">
    <property type="entry name" value="RVT-Znf"/>
</dbReference>
<reference evidence="3 4" key="1">
    <citation type="journal article" date="2021" name="Commun. Biol.">
        <title>The genome of Shorea leprosula (Dipterocarpaceae) highlights the ecological relevance of drought in aseasonal tropical rainforests.</title>
        <authorList>
            <person name="Ng K.K.S."/>
            <person name="Kobayashi M.J."/>
            <person name="Fawcett J.A."/>
            <person name="Hatakeyama M."/>
            <person name="Paape T."/>
            <person name="Ng C.H."/>
            <person name="Ang C.C."/>
            <person name="Tnah L.H."/>
            <person name="Lee C.T."/>
            <person name="Nishiyama T."/>
            <person name="Sese J."/>
            <person name="O'Brien M.J."/>
            <person name="Copetti D."/>
            <person name="Mohd Noor M.I."/>
            <person name="Ong R.C."/>
            <person name="Putra M."/>
            <person name="Sireger I.Z."/>
            <person name="Indrioko S."/>
            <person name="Kosugi Y."/>
            <person name="Izuno A."/>
            <person name="Isagi Y."/>
            <person name="Lee S.L."/>
            <person name="Shimizu K.K."/>
        </authorList>
    </citation>
    <scope>NUCLEOTIDE SEQUENCE [LARGE SCALE GENOMIC DNA]</scope>
    <source>
        <strain evidence="3">214</strain>
    </source>
</reference>
<dbReference type="Proteomes" id="UP001054252">
    <property type="component" value="Unassembled WGS sequence"/>
</dbReference>
<dbReference type="PANTHER" id="PTHR47723:SF19">
    <property type="entry name" value="POLYNUCLEOTIDYL TRANSFERASE, RIBONUCLEASE H-LIKE SUPERFAMILY PROTEIN"/>
    <property type="match status" value="1"/>
</dbReference>
<feature type="domain" description="RNase H type-1" evidence="1">
    <location>
        <begin position="189"/>
        <end position="308"/>
    </location>
</feature>
<dbReference type="InterPro" id="IPR036397">
    <property type="entry name" value="RNaseH_sf"/>
</dbReference>
<dbReference type="Pfam" id="PF13456">
    <property type="entry name" value="RVT_3"/>
    <property type="match status" value="1"/>
</dbReference>
<dbReference type="SUPFAM" id="SSF53098">
    <property type="entry name" value="Ribonuclease H-like"/>
    <property type="match status" value="1"/>
</dbReference>
<comment type="caution">
    <text evidence="3">The sequence shown here is derived from an EMBL/GenBank/DDBJ whole genome shotgun (WGS) entry which is preliminary data.</text>
</comment>
<accession>A0AAV5HLA8</accession>
<evidence type="ECO:0000313" key="4">
    <source>
        <dbReference type="Proteomes" id="UP001054252"/>
    </source>
</evidence>
<dbReference type="InterPro" id="IPR053151">
    <property type="entry name" value="RNase_H-like"/>
</dbReference>
<keyword evidence="4" id="KW-1185">Reference proteome</keyword>
<evidence type="ECO:0008006" key="5">
    <source>
        <dbReference type="Google" id="ProtNLM"/>
    </source>
</evidence>
<organism evidence="3 4">
    <name type="scientific">Rubroshorea leprosula</name>
    <dbReference type="NCBI Taxonomy" id="152421"/>
    <lineage>
        <taxon>Eukaryota</taxon>
        <taxon>Viridiplantae</taxon>
        <taxon>Streptophyta</taxon>
        <taxon>Embryophyta</taxon>
        <taxon>Tracheophyta</taxon>
        <taxon>Spermatophyta</taxon>
        <taxon>Magnoliopsida</taxon>
        <taxon>eudicotyledons</taxon>
        <taxon>Gunneridae</taxon>
        <taxon>Pentapetalae</taxon>
        <taxon>rosids</taxon>
        <taxon>malvids</taxon>
        <taxon>Malvales</taxon>
        <taxon>Dipterocarpaceae</taxon>
        <taxon>Rubroshorea</taxon>
    </lineage>
</organism>
<gene>
    <name evidence="3" type="ORF">SLEP1_g1697</name>
</gene>
<sequence length="343" mass="38931">MQQSQRMASTASVQWRWIWNLRCTERVKFFIWLLRRGRVLTNSVRFDRHIASSPMCPRCEQATETPIHLLRDCYYSRLVWEVSDYLPSDFFHLDFDSWLFKNSVHSHSLGSSQSTWASLFPVVLWSLWKSRNKLVFDGKWIAPQTVFQQAKSLAFETVLVLNSSVLSPLPREHRWVRWLPPDPPFLKLNTDGSRSHQSRRACAGGLIRDHQGHWIHGFTVNIGATSSFIAELWGCREGLRLALSLGIQHLILEMDSLMAVQLIQARKIGNGSFSVLLADILVLSDAFTDCLVQHTLREGNAAADYMAALGHNSTPGITIFQDPPVGISMIMHGDCVGASFLRV</sequence>
<dbReference type="Gene3D" id="3.30.420.10">
    <property type="entry name" value="Ribonuclease H-like superfamily/Ribonuclease H"/>
    <property type="match status" value="1"/>
</dbReference>
<dbReference type="InterPro" id="IPR012337">
    <property type="entry name" value="RNaseH-like_sf"/>
</dbReference>
<dbReference type="InterPro" id="IPR002156">
    <property type="entry name" value="RNaseH_domain"/>
</dbReference>